<reference evidence="6 7" key="1">
    <citation type="submission" date="2009-12" db="EMBL/GenBank/DDBJ databases">
        <authorList>
            <person name="Shrivastava S."/>
            <person name="Madupu R."/>
            <person name="Durkin A.S."/>
            <person name="Torralba M."/>
            <person name="Methe B."/>
            <person name="Sutton G.G."/>
            <person name="Strausberg R.L."/>
            <person name="Nelson K.E."/>
        </authorList>
    </citation>
    <scope>NUCLEOTIDE SEQUENCE [LARGE SCALE GENOMIC DNA]</scope>
    <source>
        <strain evidence="6 7">W5455</strain>
    </source>
</reference>
<dbReference type="Gene3D" id="3.40.50.720">
    <property type="entry name" value="NAD(P)-binding Rossmann-like Domain"/>
    <property type="match status" value="1"/>
</dbReference>
<dbReference type="InterPro" id="IPR011032">
    <property type="entry name" value="GroES-like_sf"/>
</dbReference>
<feature type="domain" description="Enoyl reductase (ER)" evidence="5">
    <location>
        <begin position="10"/>
        <end position="349"/>
    </location>
</feature>
<dbReference type="InterPro" id="IPR013149">
    <property type="entry name" value="ADH-like_C"/>
</dbReference>
<protein>
    <submittedName>
        <fullName evidence="6">NADP-dependent alcohol dehydrogenase</fullName>
        <ecNumber evidence="6">1.1.1.2</ecNumber>
    </submittedName>
</protein>
<dbReference type="RefSeq" id="WP_009164945.1">
    <property type="nucleotide sequence ID" value="NZ_ADFP01000072.1"/>
</dbReference>
<dbReference type="PANTHER" id="PTHR42813">
    <property type="entry name" value="ZINC-TYPE ALCOHOL DEHYDROGENASE-LIKE"/>
    <property type="match status" value="1"/>
</dbReference>
<dbReference type="EC" id="1.1.1.2" evidence="6"/>
<dbReference type="Pfam" id="PF08240">
    <property type="entry name" value="ADH_N"/>
    <property type="match status" value="1"/>
</dbReference>
<dbReference type="GO" id="GO:0008106">
    <property type="term" value="F:alcohol dehydrogenase (NADP+) activity"/>
    <property type="evidence" value="ECO:0007669"/>
    <property type="project" value="UniProtKB-EC"/>
</dbReference>
<comment type="similarity">
    <text evidence="2">Belongs to the zinc-containing alcohol dehydrogenase family.</text>
</comment>
<evidence type="ECO:0000259" key="5">
    <source>
        <dbReference type="SMART" id="SM00829"/>
    </source>
</evidence>
<keyword evidence="4" id="KW-0862">Zinc</keyword>
<keyword evidence="6" id="KW-0560">Oxidoreductase</keyword>
<dbReference type="CDD" id="cd08285">
    <property type="entry name" value="NADP_ADH"/>
    <property type="match status" value="1"/>
</dbReference>
<dbReference type="PANTHER" id="PTHR42813:SF4">
    <property type="entry name" value="NADP-DEPENDENT ISOPROPANOL DEHYDROGENASE"/>
    <property type="match status" value="1"/>
</dbReference>
<dbReference type="Pfam" id="PF00107">
    <property type="entry name" value="ADH_zinc_N"/>
    <property type="match status" value="1"/>
</dbReference>
<dbReference type="InterPro" id="IPR013154">
    <property type="entry name" value="ADH-like_N"/>
</dbReference>
<evidence type="ECO:0000256" key="1">
    <source>
        <dbReference type="ARBA" id="ARBA00001947"/>
    </source>
</evidence>
<keyword evidence="7" id="KW-1185">Reference proteome</keyword>
<proteinExistence type="inferred from homology"/>
<dbReference type="SUPFAM" id="SSF51735">
    <property type="entry name" value="NAD(P)-binding Rossmann-fold domains"/>
    <property type="match status" value="1"/>
</dbReference>
<organism evidence="6 7">
    <name type="scientific">Pyramidobacter piscolens W5455</name>
    <dbReference type="NCBI Taxonomy" id="352165"/>
    <lineage>
        <taxon>Bacteria</taxon>
        <taxon>Thermotogati</taxon>
        <taxon>Synergistota</taxon>
        <taxon>Synergistia</taxon>
        <taxon>Synergistales</taxon>
        <taxon>Dethiosulfovibrionaceae</taxon>
        <taxon>Pyramidobacter</taxon>
    </lineage>
</organism>
<comment type="cofactor">
    <cofactor evidence="1">
        <name>Zn(2+)</name>
        <dbReference type="ChEBI" id="CHEBI:29105"/>
    </cofactor>
</comment>
<dbReference type="SMART" id="SM00829">
    <property type="entry name" value="PKS_ER"/>
    <property type="match status" value="1"/>
</dbReference>
<dbReference type="SUPFAM" id="SSF50129">
    <property type="entry name" value="GroES-like"/>
    <property type="match status" value="1"/>
</dbReference>
<dbReference type="InterPro" id="IPR036291">
    <property type="entry name" value="NAD(P)-bd_dom_sf"/>
</dbReference>
<evidence type="ECO:0000313" key="6">
    <source>
        <dbReference type="EMBL" id="EFB90590.1"/>
    </source>
</evidence>
<evidence type="ECO:0000256" key="4">
    <source>
        <dbReference type="ARBA" id="ARBA00022833"/>
    </source>
</evidence>
<dbReference type="Proteomes" id="UP000006462">
    <property type="component" value="Unassembled WGS sequence"/>
</dbReference>
<name>A0ABM9ZUI6_9BACT</name>
<dbReference type="Gene3D" id="3.90.180.10">
    <property type="entry name" value="Medium-chain alcohol dehydrogenases, catalytic domain"/>
    <property type="match status" value="1"/>
</dbReference>
<dbReference type="InterPro" id="IPR020843">
    <property type="entry name" value="ER"/>
</dbReference>
<keyword evidence="3" id="KW-0479">Metal-binding</keyword>
<evidence type="ECO:0000256" key="2">
    <source>
        <dbReference type="ARBA" id="ARBA00008072"/>
    </source>
</evidence>
<dbReference type="EMBL" id="ADFP01000072">
    <property type="protein sequence ID" value="EFB90590.1"/>
    <property type="molecule type" value="Genomic_DNA"/>
</dbReference>
<gene>
    <name evidence="6" type="primary">aDH</name>
    <name evidence="6" type="ORF">HMPREF7215_0707</name>
</gene>
<accession>A0ABM9ZUI6</accession>
<comment type="caution">
    <text evidence="6">The sequence shown here is derived from an EMBL/GenBank/DDBJ whole genome shotgun (WGS) entry which is preliminary data.</text>
</comment>
<evidence type="ECO:0000256" key="3">
    <source>
        <dbReference type="ARBA" id="ARBA00022723"/>
    </source>
</evidence>
<sequence>MKGYAMLKIGEVGWIEKDCPVCGPMDAICKPLALAICTSDVHTVWEGAIGERHNMILGHEGCAEVVEVGSLVKDFKPGDRVLVPAITPDWNSLEAQGGYPMHSGGMLAGWKFSNFKDGVFSEYFHVNDADGNLALIPEGINTVDACMLSDMVPTGFHGVELADVQFGDIVLVIGIGPVGLMAVAGANMRGASRIIAVGTRPVCVAAAKKYGATDFISYKKGPIEEQVLELTGGKGVDRVVIAGGSVESFEPAVKSLKPGGKIGNVNYLGSGTYINIPRVEWGVGMGHKQINGGLMPGGRLRMEKLARLITSGKLDVAPLSTHVFEGWEHLPEALQLMKDKPAELIKPVVKISD</sequence>
<evidence type="ECO:0000313" key="7">
    <source>
        <dbReference type="Proteomes" id="UP000006462"/>
    </source>
</evidence>